<evidence type="ECO:0000313" key="2">
    <source>
        <dbReference type="EMBL" id="ORE85805.1"/>
    </source>
</evidence>
<accession>A0A1Y1SBV2</accession>
<dbReference type="Proteomes" id="UP000192342">
    <property type="component" value="Unassembled WGS sequence"/>
</dbReference>
<feature type="region of interest" description="Disordered" evidence="1">
    <location>
        <begin position="159"/>
        <end position="254"/>
    </location>
</feature>
<dbReference type="RefSeq" id="WP_206044901.1">
    <property type="nucleotide sequence ID" value="NZ_AQQV01000003.1"/>
</dbReference>
<evidence type="ECO:0008006" key="4">
    <source>
        <dbReference type="Google" id="ProtNLM"/>
    </source>
</evidence>
<dbReference type="PANTHER" id="PTHR24637">
    <property type="entry name" value="COLLAGEN"/>
    <property type="match status" value="1"/>
</dbReference>
<dbReference type="InterPro" id="IPR008160">
    <property type="entry name" value="Collagen"/>
</dbReference>
<proteinExistence type="predicted"/>
<feature type="compositionally biased region" description="Low complexity" evidence="1">
    <location>
        <begin position="233"/>
        <end position="243"/>
    </location>
</feature>
<dbReference type="STRING" id="1317117.ATO7_10948"/>
<dbReference type="AlphaFoldDB" id="A0A1Y1SBV2"/>
<sequence>MAIDSHIMRLGRWFVLVALLACQMASAQAPELLRFSGRVLDSASGLPLEGTHQLHLRFYAGAEDDISASVFPSIQSVEFSNGFFTVKIATDSGLTEVFRAYSSVFLGIQIDDDDELSPRVQVTSAPYALLAGDVLGEINPDSVVIGGRTVIDETGQWVGDTAGLAGPEGPQGPAGPAGEAGTAGAPGPEGPAGQPGAQGPQGPAGPRGSAGPQGAAGAPGPAGPPGPPGVAGPPGAAGAQGPIGPAGPQGPAGADATNNLDAIAAICELSALAGVVPAAGVGCPITVEMTAPAQGASPTNFILVGFTGTNTAVPGNPLTYEFSYSTNDGLTFAAATDFGGGSVFGNPTVVPTPSGAQTWEWDSSADIRSDEEDVVFRVRAIDNATGDSFSDDIVWNIPNQATCSIDAPAQRSTLVGNSLISFSTVQPSPNGLDLSFEYSTDGGASFFPATDAGGGSRTGNPVLGDPPGADTWEWAVSTDLPGGGQTDVIFRLTVSDAVFGGGVSRCQRSFDIGV</sequence>
<organism evidence="2 3">
    <name type="scientific">Oceanococcus atlanticus</name>
    <dbReference type="NCBI Taxonomy" id="1317117"/>
    <lineage>
        <taxon>Bacteria</taxon>
        <taxon>Pseudomonadati</taxon>
        <taxon>Pseudomonadota</taxon>
        <taxon>Gammaproteobacteria</taxon>
        <taxon>Chromatiales</taxon>
        <taxon>Oceanococcaceae</taxon>
        <taxon>Oceanococcus</taxon>
    </lineage>
</organism>
<feature type="compositionally biased region" description="Low complexity" evidence="1">
    <location>
        <begin position="174"/>
        <end position="219"/>
    </location>
</feature>
<name>A0A1Y1SBV2_9GAMM</name>
<keyword evidence="3" id="KW-1185">Reference proteome</keyword>
<evidence type="ECO:0000313" key="3">
    <source>
        <dbReference type="Proteomes" id="UP000192342"/>
    </source>
</evidence>
<dbReference type="Pfam" id="PF01391">
    <property type="entry name" value="Collagen"/>
    <property type="match status" value="1"/>
</dbReference>
<evidence type="ECO:0000256" key="1">
    <source>
        <dbReference type="SAM" id="MobiDB-lite"/>
    </source>
</evidence>
<dbReference type="EMBL" id="AQQV01000003">
    <property type="protein sequence ID" value="ORE85805.1"/>
    <property type="molecule type" value="Genomic_DNA"/>
</dbReference>
<comment type="caution">
    <text evidence="2">The sequence shown here is derived from an EMBL/GenBank/DDBJ whole genome shotgun (WGS) entry which is preliminary data.</text>
</comment>
<reference evidence="2 3" key="1">
    <citation type="submission" date="2013-04" db="EMBL/GenBank/DDBJ databases">
        <title>Oceanococcus atlanticus 22II-S10r2 Genome Sequencing.</title>
        <authorList>
            <person name="Lai Q."/>
            <person name="Li G."/>
            <person name="Shao Z."/>
        </authorList>
    </citation>
    <scope>NUCLEOTIDE SEQUENCE [LARGE SCALE GENOMIC DNA]</scope>
    <source>
        <strain evidence="2 3">22II-S10r2</strain>
    </source>
</reference>
<protein>
    <recommendedName>
        <fullName evidence="4">Collagen-like protein</fullName>
    </recommendedName>
</protein>
<gene>
    <name evidence="2" type="ORF">ATO7_10948</name>
</gene>
<feature type="compositionally biased region" description="Pro residues" evidence="1">
    <location>
        <begin position="221"/>
        <end position="231"/>
    </location>
</feature>
<dbReference type="PANTHER" id="PTHR24637:SF421">
    <property type="entry name" value="CUTICLE COLLAGEN DPY-2"/>
    <property type="match status" value="1"/>
</dbReference>